<accession>M6VW37</accession>
<comment type="caution">
    <text evidence="1">The sequence shown here is derived from an EMBL/GenBank/DDBJ whole genome shotgun (WGS) entry which is preliminary data.</text>
</comment>
<proteinExistence type="predicted"/>
<evidence type="ECO:0000313" key="1">
    <source>
        <dbReference type="EMBL" id="EMO61717.1"/>
    </source>
</evidence>
<sequence length="63" mass="7289">MFKTLQKSGRKFKVFWSQMFLIFFSKQFETMNTTDLSFFIPSSSIGSAAQTLLGIHTLINFLE</sequence>
<dbReference type="Proteomes" id="UP000012159">
    <property type="component" value="Unassembled WGS sequence"/>
</dbReference>
<reference evidence="1 2" key="1">
    <citation type="submission" date="2013-01" db="EMBL/GenBank/DDBJ databases">
        <authorList>
            <person name="Harkins D.M."/>
            <person name="Durkin A.S."/>
            <person name="Brinkac L.M."/>
            <person name="Haft D.H."/>
            <person name="Selengut J.D."/>
            <person name="Sanka R."/>
            <person name="DePew J."/>
            <person name="Purushe J."/>
            <person name="Picardeau M."/>
            <person name="Werts C."/>
            <person name="Goarant C."/>
            <person name="Vinetz J.M."/>
            <person name="Sutton G.G."/>
            <person name="Nierman W.C."/>
            <person name="Fouts D.E."/>
        </authorList>
    </citation>
    <scope>NUCLEOTIDE SEQUENCE [LARGE SCALE GENOMIC DNA]</scope>
    <source>
        <strain evidence="1 2">200901868</strain>
    </source>
</reference>
<gene>
    <name evidence="1" type="ORF">LEP1GSC133_0507</name>
</gene>
<dbReference type="EMBL" id="AKWF02000093">
    <property type="protein sequence ID" value="EMO61717.1"/>
    <property type="molecule type" value="Genomic_DNA"/>
</dbReference>
<protein>
    <submittedName>
        <fullName evidence="1">Uncharacterized protein</fullName>
    </submittedName>
</protein>
<organism evidence="1 2">
    <name type="scientific">Leptospira borgpetersenii serovar Pomona str. 200901868</name>
    <dbReference type="NCBI Taxonomy" id="1192866"/>
    <lineage>
        <taxon>Bacteria</taxon>
        <taxon>Pseudomonadati</taxon>
        <taxon>Spirochaetota</taxon>
        <taxon>Spirochaetia</taxon>
        <taxon>Leptospirales</taxon>
        <taxon>Leptospiraceae</taxon>
        <taxon>Leptospira</taxon>
    </lineage>
</organism>
<name>M6VW37_LEPBO</name>
<dbReference type="AlphaFoldDB" id="M6VW37"/>
<evidence type="ECO:0000313" key="2">
    <source>
        <dbReference type="Proteomes" id="UP000012159"/>
    </source>
</evidence>